<evidence type="ECO:0000313" key="1">
    <source>
        <dbReference type="EMBL" id="KHA72108.1"/>
    </source>
</evidence>
<proteinExistence type="predicted"/>
<sequence>MIKVFTLTTNKSLICIFTFSNHGIVNFIPGLNFFITTEQEVHIAIHHFTWFANHFKFAGIQQ</sequence>
<comment type="caution">
    <text evidence="1">The sequence shown here is derived from an EMBL/GenBank/DDBJ whole genome shotgun (WGS) entry which is preliminary data.</text>
</comment>
<reference evidence="1 2" key="1">
    <citation type="submission" date="2014-10" db="EMBL/GenBank/DDBJ databases">
        <title>Draft genome sequence of Pseudomonas chlororaphis EA105.</title>
        <authorList>
            <person name="McCully L.M."/>
            <person name="Bitzer A.S."/>
            <person name="Spence C."/>
            <person name="Bais H."/>
            <person name="Silby M.W."/>
        </authorList>
    </citation>
    <scope>NUCLEOTIDE SEQUENCE [LARGE SCALE GENOMIC DNA]</scope>
    <source>
        <strain evidence="1 2">EA105</strain>
    </source>
</reference>
<accession>A0A0A6D8H7</accession>
<dbReference type="EMBL" id="JSFK01000016">
    <property type="protein sequence ID" value="KHA72108.1"/>
    <property type="molecule type" value="Genomic_DNA"/>
</dbReference>
<organism evidence="1 2">
    <name type="scientific">Pseudomonas chlororaphis</name>
    <dbReference type="NCBI Taxonomy" id="587753"/>
    <lineage>
        <taxon>Bacteria</taxon>
        <taxon>Pseudomonadati</taxon>
        <taxon>Pseudomonadota</taxon>
        <taxon>Gammaproteobacteria</taxon>
        <taxon>Pseudomonadales</taxon>
        <taxon>Pseudomonadaceae</taxon>
        <taxon>Pseudomonas</taxon>
    </lineage>
</organism>
<dbReference type="Proteomes" id="UP000030564">
    <property type="component" value="Unassembled WGS sequence"/>
</dbReference>
<evidence type="ECO:0000313" key="2">
    <source>
        <dbReference type="Proteomes" id="UP000030564"/>
    </source>
</evidence>
<dbReference type="AlphaFoldDB" id="A0A0A6D8H7"/>
<name>A0A0A6D8H7_9PSED</name>
<gene>
    <name evidence="1" type="ORF">NZ35_17155</name>
</gene>
<protein>
    <submittedName>
        <fullName evidence="1">Uncharacterized protein</fullName>
    </submittedName>
</protein>